<feature type="transmembrane region" description="Helical" evidence="8">
    <location>
        <begin position="316"/>
        <end position="334"/>
    </location>
</feature>
<dbReference type="AlphaFoldDB" id="D2BFU4"/>
<feature type="transmembrane region" description="Helical" evidence="8">
    <location>
        <begin position="191"/>
        <end position="209"/>
    </location>
</feature>
<dbReference type="InterPro" id="IPR036259">
    <property type="entry name" value="MFS_trans_sf"/>
</dbReference>
<evidence type="ECO:0000313" key="11">
    <source>
        <dbReference type="Proteomes" id="UP000002029"/>
    </source>
</evidence>
<evidence type="ECO:0000256" key="5">
    <source>
        <dbReference type="ARBA" id="ARBA00022692"/>
    </source>
</evidence>
<dbReference type="HOGENOM" id="CLU_000960_2_5_11"/>
<dbReference type="InterPro" id="IPR011701">
    <property type="entry name" value="MFS"/>
</dbReference>
<dbReference type="PANTHER" id="PTHR23501">
    <property type="entry name" value="MAJOR FACILITATOR SUPERFAMILY"/>
    <property type="match status" value="1"/>
</dbReference>
<evidence type="ECO:0000256" key="7">
    <source>
        <dbReference type="ARBA" id="ARBA00023136"/>
    </source>
</evidence>
<dbReference type="GO" id="GO:0005886">
    <property type="term" value="C:plasma membrane"/>
    <property type="evidence" value="ECO:0007669"/>
    <property type="project" value="UniProtKB-SubCell"/>
</dbReference>
<feature type="transmembrane region" description="Helical" evidence="8">
    <location>
        <begin position="157"/>
        <end position="179"/>
    </location>
</feature>
<keyword evidence="5 8" id="KW-0812">Transmembrane</keyword>
<dbReference type="Pfam" id="PF07690">
    <property type="entry name" value="MFS_1"/>
    <property type="match status" value="1"/>
</dbReference>
<dbReference type="Gene3D" id="1.20.1720.10">
    <property type="entry name" value="Multidrug resistance protein D"/>
    <property type="match status" value="1"/>
</dbReference>
<keyword evidence="4" id="KW-1003">Cell membrane</keyword>
<dbReference type="RefSeq" id="WP_012893985.1">
    <property type="nucleotide sequence ID" value="NC_013595.1"/>
</dbReference>
<evidence type="ECO:0000256" key="3">
    <source>
        <dbReference type="ARBA" id="ARBA00022448"/>
    </source>
</evidence>
<evidence type="ECO:0000313" key="10">
    <source>
        <dbReference type="EMBL" id="ACZ90255.1"/>
    </source>
</evidence>
<evidence type="ECO:0000256" key="2">
    <source>
        <dbReference type="ARBA" id="ARBA00007520"/>
    </source>
</evidence>
<dbReference type="KEGG" id="sro:Sros_7581"/>
<feature type="transmembrane region" description="Helical" evidence="8">
    <location>
        <begin position="430"/>
        <end position="456"/>
    </location>
</feature>
<keyword evidence="11" id="KW-1185">Reference proteome</keyword>
<dbReference type="FunFam" id="1.20.1720.10:FF:000004">
    <property type="entry name" value="EmrB/QacA family drug resistance transporter"/>
    <property type="match status" value="1"/>
</dbReference>
<name>D2BFU4_STRRD</name>
<feature type="transmembrane region" description="Helical" evidence="8">
    <location>
        <begin position="377"/>
        <end position="400"/>
    </location>
</feature>
<feature type="transmembrane region" description="Helical" evidence="8">
    <location>
        <begin position="72"/>
        <end position="91"/>
    </location>
</feature>
<dbReference type="Proteomes" id="UP000002029">
    <property type="component" value="Chromosome"/>
</dbReference>
<evidence type="ECO:0000256" key="4">
    <source>
        <dbReference type="ARBA" id="ARBA00022475"/>
    </source>
</evidence>
<feature type="transmembrane region" description="Helical" evidence="8">
    <location>
        <begin position="251"/>
        <end position="273"/>
    </location>
</feature>
<accession>D2BFU4</accession>
<dbReference type="EMBL" id="CP001814">
    <property type="protein sequence ID" value="ACZ90255.1"/>
    <property type="molecule type" value="Genomic_DNA"/>
</dbReference>
<sequence>MTRRGPIVAGLMLSTALAAMDGTIVATAVPAIVRDLGSFSLFPWVLAAYMLAQAVFTPIYGRLADVYGRKPVLLAGASIFLAGSLLAGVAWSMPALIVARAVQGVGAGAIQPITQTIAGDLYPLARRGRISALLSTVWGVSALLGPALGGLLSEFGLWRWIFLLNLPVGIAALVMITVFLRESVERRPGRLDLLGGALLCAGVVAVMTGLQSSDWRAVLAGLALLAAFLRWERHVPEPVIPPWIWRDRALLGSFLGSAAVGMVLIAPTLYLPVYAQTVLGAGAVAAGAVLAVQSIGWPLAAAGAHRLYMRYGFRDTALAGLALIVVSTVMFALLTPASPLVYAGACAFVNGAGLGLVSVSCLVGAQSMVGWERRGAVTGGVVFFRIAGGAIGTAVFAAVANASLLSSGAVASVDEVGGALDLAAGEAVRAALAAAVHHVFLTMIVVAVLGVLAVLVMPSRRETAEGGGEAGDVVPAD</sequence>
<keyword evidence="3" id="KW-0813">Transport</keyword>
<gene>
    <name evidence="10" type="ordered locus">Sros_7581</name>
</gene>
<organism evidence="10 11">
    <name type="scientific">Streptosporangium roseum (strain ATCC 12428 / DSM 43021 / JCM 3005 / KCTC 9067 / NCIMB 10171 / NRRL 2505 / NI 9100)</name>
    <dbReference type="NCBI Taxonomy" id="479432"/>
    <lineage>
        <taxon>Bacteria</taxon>
        <taxon>Bacillati</taxon>
        <taxon>Actinomycetota</taxon>
        <taxon>Actinomycetes</taxon>
        <taxon>Streptosporangiales</taxon>
        <taxon>Streptosporangiaceae</taxon>
        <taxon>Streptosporangium</taxon>
    </lineage>
</organism>
<dbReference type="Gene3D" id="1.20.1250.20">
    <property type="entry name" value="MFS general substrate transporter like domains"/>
    <property type="match status" value="1"/>
</dbReference>
<comment type="subcellular location">
    <subcellularLocation>
        <location evidence="1">Cell inner membrane</location>
        <topology evidence="1">Multi-pass membrane protein</topology>
    </subcellularLocation>
</comment>
<dbReference type="STRING" id="479432.Sros_7581"/>
<evidence type="ECO:0000259" key="9">
    <source>
        <dbReference type="PROSITE" id="PS50850"/>
    </source>
</evidence>
<feature type="domain" description="Major facilitator superfamily (MFS) profile" evidence="9">
    <location>
        <begin position="7"/>
        <end position="462"/>
    </location>
</feature>
<proteinExistence type="inferred from homology"/>
<protein>
    <submittedName>
        <fullName evidence="10">Multidrug transport protein</fullName>
    </submittedName>
</protein>
<feature type="transmembrane region" description="Helical" evidence="8">
    <location>
        <begin position="279"/>
        <end position="304"/>
    </location>
</feature>
<evidence type="ECO:0000256" key="6">
    <source>
        <dbReference type="ARBA" id="ARBA00022989"/>
    </source>
</evidence>
<keyword evidence="6 8" id="KW-1133">Transmembrane helix</keyword>
<dbReference type="PANTHER" id="PTHR23501:SF191">
    <property type="entry name" value="VACUOLAR BASIC AMINO ACID TRANSPORTER 4"/>
    <property type="match status" value="1"/>
</dbReference>
<feature type="transmembrane region" description="Helical" evidence="8">
    <location>
        <begin position="215"/>
        <end position="231"/>
    </location>
</feature>
<dbReference type="InterPro" id="IPR020846">
    <property type="entry name" value="MFS_dom"/>
</dbReference>
<dbReference type="eggNOG" id="COG0477">
    <property type="taxonomic scope" value="Bacteria"/>
</dbReference>
<dbReference type="GO" id="GO:0022857">
    <property type="term" value="F:transmembrane transporter activity"/>
    <property type="evidence" value="ECO:0007669"/>
    <property type="project" value="InterPro"/>
</dbReference>
<dbReference type="PROSITE" id="PS50850">
    <property type="entry name" value="MFS"/>
    <property type="match status" value="1"/>
</dbReference>
<reference evidence="10 11" key="1">
    <citation type="journal article" date="2010" name="Stand. Genomic Sci.">
        <title>Complete genome sequence of Streptosporangium roseum type strain (NI 9100).</title>
        <authorList>
            <person name="Nolan M."/>
            <person name="Sikorski J."/>
            <person name="Jando M."/>
            <person name="Lucas S."/>
            <person name="Lapidus A."/>
            <person name="Glavina Del Rio T."/>
            <person name="Chen F."/>
            <person name="Tice H."/>
            <person name="Pitluck S."/>
            <person name="Cheng J.F."/>
            <person name="Chertkov O."/>
            <person name="Sims D."/>
            <person name="Meincke L."/>
            <person name="Brettin T."/>
            <person name="Han C."/>
            <person name="Detter J.C."/>
            <person name="Bruce D."/>
            <person name="Goodwin L."/>
            <person name="Land M."/>
            <person name="Hauser L."/>
            <person name="Chang Y.J."/>
            <person name="Jeffries C.D."/>
            <person name="Ivanova N."/>
            <person name="Mavromatis K."/>
            <person name="Mikhailova N."/>
            <person name="Chen A."/>
            <person name="Palaniappan K."/>
            <person name="Chain P."/>
            <person name="Rohde M."/>
            <person name="Goker M."/>
            <person name="Bristow J."/>
            <person name="Eisen J.A."/>
            <person name="Markowitz V."/>
            <person name="Hugenholtz P."/>
            <person name="Kyrpides N.C."/>
            <person name="Klenk H.P."/>
        </authorList>
    </citation>
    <scope>NUCLEOTIDE SEQUENCE [LARGE SCALE GENOMIC DNA]</scope>
    <source>
        <strain evidence="11">ATCC 12428 / DSM 43021 / JCM 3005 / NI 9100</strain>
    </source>
</reference>
<evidence type="ECO:0000256" key="8">
    <source>
        <dbReference type="SAM" id="Phobius"/>
    </source>
</evidence>
<feature type="transmembrane region" description="Helical" evidence="8">
    <location>
        <begin position="130"/>
        <end position="151"/>
    </location>
</feature>
<keyword evidence="7 8" id="KW-0472">Membrane</keyword>
<feature type="transmembrane region" description="Helical" evidence="8">
    <location>
        <begin position="340"/>
        <end position="365"/>
    </location>
</feature>
<feature type="transmembrane region" description="Helical" evidence="8">
    <location>
        <begin position="42"/>
        <end position="60"/>
    </location>
</feature>
<feature type="transmembrane region" description="Helical" evidence="8">
    <location>
        <begin position="97"/>
        <end position="118"/>
    </location>
</feature>
<evidence type="ECO:0000256" key="1">
    <source>
        <dbReference type="ARBA" id="ARBA00004429"/>
    </source>
</evidence>
<comment type="similarity">
    <text evidence="2">Belongs to the major facilitator superfamily. TCR/Tet family.</text>
</comment>
<dbReference type="SUPFAM" id="SSF103473">
    <property type="entry name" value="MFS general substrate transporter"/>
    <property type="match status" value="1"/>
</dbReference>